<accession>A0A1D7TJZ8</accession>
<dbReference type="KEGG" id="shal:SHALO_1552"/>
<reference evidence="2" key="1">
    <citation type="submission" date="2016-08" db="EMBL/GenBank/DDBJ databases">
        <title>Complete genome sequence of the organohalide-respiring Epsilonproteobacterium Sulfurospirillum halorespirans.</title>
        <authorList>
            <person name="Goris T."/>
            <person name="Zimmermann J."/>
            <person name="Schenz B."/>
            <person name="Lemos M."/>
            <person name="Hackermueller J."/>
            <person name="Diekert G."/>
        </authorList>
    </citation>
    <scope>NUCLEOTIDE SEQUENCE [LARGE SCALE GENOMIC DNA]</scope>
    <source>
        <strain>DSM 13726</strain>
        <strain evidence="2">PCE-M2</strain>
    </source>
</reference>
<gene>
    <name evidence="1" type="ORF">SHALO_1552</name>
</gene>
<organism evidence="1 2">
    <name type="scientific">Sulfurospirillum halorespirans DSM 13726</name>
    <dbReference type="NCBI Taxonomy" id="1193502"/>
    <lineage>
        <taxon>Bacteria</taxon>
        <taxon>Pseudomonadati</taxon>
        <taxon>Campylobacterota</taxon>
        <taxon>Epsilonproteobacteria</taxon>
        <taxon>Campylobacterales</taxon>
        <taxon>Sulfurospirillaceae</taxon>
        <taxon>Sulfurospirillum</taxon>
    </lineage>
</organism>
<name>A0A1D7TJZ8_9BACT</name>
<dbReference type="AlphaFoldDB" id="A0A1D7TJZ8"/>
<dbReference type="STRING" id="1193502.SHALO_1552"/>
<evidence type="ECO:0000313" key="1">
    <source>
        <dbReference type="EMBL" id="AOO65327.1"/>
    </source>
</evidence>
<dbReference type="Proteomes" id="UP000094609">
    <property type="component" value="Chromosome"/>
</dbReference>
<proteinExistence type="predicted"/>
<keyword evidence="2" id="KW-1185">Reference proteome</keyword>
<dbReference type="InterPro" id="IPR010982">
    <property type="entry name" value="Lambda_DNA-bd_dom_sf"/>
</dbReference>
<protein>
    <submittedName>
        <fullName evidence="1">Uncharacterized protein</fullName>
    </submittedName>
</protein>
<dbReference type="Gene3D" id="1.10.260.40">
    <property type="entry name" value="lambda repressor-like DNA-binding domains"/>
    <property type="match status" value="1"/>
</dbReference>
<dbReference type="EMBL" id="CP017111">
    <property type="protein sequence ID" value="AOO65327.1"/>
    <property type="molecule type" value="Genomic_DNA"/>
</dbReference>
<sequence length="155" mass="17777">MRFIRGILLYLNLISFKRGYMQFNANYFIDRLLDYYKVATIVALSSKMQISQQTITSWRTRNSVSAIRKKCRELGIYHDIFNNLISSNNNFQNANLSGGATGVEIGSINKSIHSIANNDFGCDDLVKSLVKELCKKYKDDMDTLKTLLFQLTLQK</sequence>
<evidence type="ECO:0000313" key="2">
    <source>
        <dbReference type="Proteomes" id="UP000094609"/>
    </source>
</evidence>
<dbReference type="GO" id="GO:0003677">
    <property type="term" value="F:DNA binding"/>
    <property type="evidence" value="ECO:0007669"/>
    <property type="project" value="InterPro"/>
</dbReference>